<keyword evidence="11" id="KW-0645">Protease</keyword>
<dbReference type="PANTHER" id="PTHR21581">
    <property type="entry name" value="D-ALANYL-D-ALANINE CARBOXYPEPTIDASE"/>
    <property type="match status" value="1"/>
</dbReference>
<evidence type="ECO:0000313" key="11">
    <source>
        <dbReference type="EMBL" id="HDQ88722.1"/>
    </source>
</evidence>
<evidence type="ECO:0000259" key="10">
    <source>
        <dbReference type="Pfam" id="PF00768"/>
    </source>
</evidence>
<dbReference type="EMBL" id="DSDM01000065">
    <property type="protein sequence ID" value="HDQ88722.1"/>
    <property type="molecule type" value="Genomic_DNA"/>
</dbReference>
<proteinExistence type="inferred from homology"/>
<dbReference type="InterPro" id="IPR018044">
    <property type="entry name" value="Peptidase_S11"/>
</dbReference>
<feature type="active site" description="Proton acceptor" evidence="7">
    <location>
        <position position="111"/>
    </location>
</feature>
<keyword evidence="3" id="KW-0378">Hydrolase</keyword>
<dbReference type="Proteomes" id="UP000886066">
    <property type="component" value="Unassembled WGS sequence"/>
</dbReference>
<dbReference type="SUPFAM" id="SSF56601">
    <property type="entry name" value="beta-lactamase/transpeptidase-like"/>
    <property type="match status" value="1"/>
</dbReference>
<reference evidence="11" key="1">
    <citation type="journal article" date="2020" name="mSystems">
        <title>Genome- and Community-Level Interaction Insights into Carbon Utilization and Element Cycling Functions of Hydrothermarchaeota in Hydrothermal Sediment.</title>
        <authorList>
            <person name="Zhou Z."/>
            <person name="Liu Y."/>
            <person name="Xu W."/>
            <person name="Pan J."/>
            <person name="Luo Z.H."/>
            <person name="Li M."/>
        </authorList>
    </citation>
    <scope>NUCLEOTIDE SEQUENCE [LARGE SCALE GENOMIC DNA]</scope>
    <source>
        <strain evidence="11">SpSt-1219</strain>
    </source>
</reference>
<gene>
    <name evidence="11" type="ORF">ENN92_01075</name>
</gene>
<feature type="active site" description="Acyl-ester intermediate" evidence="7">
    <location>
        <position position="108"/>
    </location>
</feature>
<evidence type="ECO:0000256" key="8">
    <source>
        <dbReference type="PIRSR" id="PIRSR618044-2"/>
    </source>
</evidence>
<evidence type="ECO:0000256" key="9">
    <source>
        <dbReference type="RuleBase" id="RU004016"/>
    </source>
</evidence>
<comment type="similarity">
    <text evidence="1 9">Belongs to the peptidase S11 family.</text>
</comment>
<keyword evidence="4" id="KW-0133">Cell shape</keyword>
<feature type="active site" evidence="7">
    <location>
        <position position="163"/>
    </location>
</feature>
<dbReference type="PANTHER" id="PTHR21581:SF6">
    <property type="entry name" value="TRAFFICKING PROTEIN PARTICLE COMPLEX SUBUNIT 12"/>
    <property type="match status" value="1"/>
</dbReference>
<dbReference type="GO" id="GO:0009002">
    <property type="term" value="F:serine-type D-Ala-D-Ala carboxypeptidase activity"/>
    <property type="evidence" value="ECO:0007669"/>
    <property type="project" value="InterPro"/>
</dbReference>
<dbReference type="InterPro" id="IPR001967">
    <property type="entry name" value="Peptidase_S11_N"/>
</dbReference>
<evidence type="ECO:0000256" key="3">
    <source>
        <dbReference type="ARBA" id="ARBA00022801"/>
    </source>
</evidence>
<dbReference type="AlphaFoldDB" id="A0A7C1DJR7"/>
<dbReference type="PRINTS" id="PR00725">
    <property type="entry name" value="DADACBPTASE1"/>
</dbReference>
<accession>A0A7C1DJR7</accession>
<evidence type="ECO:0000256" key="1">
    <source>
        <dbReference type="ARBA" id="ARBA00007164"/>
    </source>
</evidence>
<feature type="binding site" evidence="8">
    <location>
        <position position="269"/>
    </location>
    <ligand>
        <name>substrate</name>
    </ligand>
</feature>
<dbReference type="GO" id="GO:0071555">
    <property type="term" value="P:cell wall organization"/>
    <property type="evidence" value="ECO:0007669"/>
    <property type="project" value="UniProtKB-KW"/>
</dbReference>
<evidence type="ECO:0000256" key="6">
    <source>
        <dbReference type="ARBA" id="ARBA00023316"/>
    </source>
</evidence>
<dbReference type="InterPro" id="IPR012338">
    <property type="entry name" value="Beta-lactam/transpept-like"/>
</dbReference>
<dbReference type="GO" id="GO:0009252">
    <property type="term" value="P:peptidoglycan biosynthetic process"/>
    <property type="evidence" value="ECO:0007669"/>
    <property type="project" value="UniProtKB-KW"/>
</dbReference>
<feature type="domain" description="Peptidase S11 D-alanyl-D-alanine carboxypeptidase A N-terminal" evidence="10">
    <location>
        <begin position="77"/>
        <end position="299"/>
    </location>
</feature>
<evidence type="ECO:0000256" key="5">
    <source>
        <dbReference type="ARBA" id="ARBA00022984"/>
    </source>
</evidence>
<name>A0A7C1DJR7_UNCKA</name>
<dbReference type="GO" id="GO:0006508">
    <property type="term" value="P:proteolysis"/>
    <property type="evidence" value="ECO:0007669"/>
    <property type="project" value="InterPro"/>
</dbReference>
<evidence type="ECO:0000256" key="4">
    <source>
        <dbReference type="ARBA" id="ARBA00022960"/>
    </source>
</evidence>
<keyword evidence="11" id="KW-0121">Carboxypeptidase</keyword>
<protein>
    <submittedName>
        <fullName evidence="11">D-alanyl-D-alanine carboxypeptidase</fullName>
    </submittedName>
</protein>
<keyword evidence="6" id="KW-0961">Cell wall biogenesis/degradation</keyword>
<comment type="caution">
    <text evidence="11">The sequence shown here is derived from an EMBL/GenBank/DDBJ whole genome shotgun (WGS) entry which is preliminary data.</text>
</comment>
<evidence type="ECO:0000256" key="2">
    <source>
        <dbReference type="ARBA" id="ARBA00022729"/>
    </source>
</evidence>
<keyword evidence="2" id="KW-0732">Signal</keyword>
<dbReference type="Pfam" id="PF00768">
    <property type="entry name" value="Peptidase_S11"/>
    <property type="match status" value="1"/>
</dbReference>
<keyword evidence="5" id="KW-0573">Peptidoglycan synthesis</keyword>
<organism evidence="11">
    <name type="scientific">candidate division WWE3 bacterium</name>
    <dbReference type="NCBI Taxonomy" id="2053526"/>
    <lineage>
        <taxon>Bacteria</taxon>
        <taxon>Katanobacteria</taxon>
    </lineage>
</organism>
<evidence type="ECO:0000256" key="7">
    <source>
        <dbReference type="PIRSR" id="PIRSR618044-1"/>
    </source>
</evidence>
<sequence>MTGTDIPRTILGEILLDTVLKAFRLMERRTVLILMVGFCLFHSGKTFSYEGLSLKTYPVVLGNIAKTPHLLKDSPFPKITAQSVLVADLNTTRILHEKDSSQVLAPASTTKLMTALVSLDLYSLTESIPAPRECLKIEGNRLELSPKEALTTKDLLHALLISSSNDAACILANSTVPEEEFVKLMNFKATQLGLLDTKFTNPIGFDSYDFTHKSTAKDLYKLALYSRSNPVIKEIYSKSTYTLYSGNYPRTIYSTNPLLIQLEGSVGMKTGTTTQAGEVFIYEFSDDTKDLLIILMGSKSRFSETREILQWIEKSFSWY</sequence>
<dbReference type="GO" id="GO:0008360">
    <property type="term" value="P:regulation of cell shape"/>
    <property type="evidence" value="ECO:0007669"/>
    <property type="project" value="UniProtKB-KW"/>
</dbReference>
<dbReference type="Gene3D" id="3.40.710.10">
    <property type="entry name" value="DD-peptidase/beta-lactamase superfamily"/>
    <property type="match status" value="1"/>
</dbReference>